<keyword evidence="1" id="KW-0472">Membrane</keyword>
<keyword evidence="1" id="KW-0812">Transmembrane</keyword>
<accession>A0A939EY93</accession>
<dbReference type="AlphaFoldDB" id="A0A939EY93"/>
<evidence type="ECO:0000256" key="1">
    <source>
        <dbReference type="SAM" id="Phobius"/>
    </source>
</evidence>
<feature type="transmembrane region" description="Helical" evidence="1">
    <location>
        <begin position="39"/>
        <end position="57"/>
    </location>
</feature>
<feature type="transmembrane region" description="Helical" evidence="1">
    <location>
        <begin position="192"/>
        <end position="217"/>
    </location>
</feature>
<protein>
    <recommendedName>
        <fullName evidence="4">Glycerophosphoryl diester phosphodiesterase membrane domain-containing protein</fullName>
    </recommendedName>
</protein>
<proteinExistence type="predicted"/>
<keyword evidence="3" id="KW-1185">Reference proteome</keyword>
<dbReference type="RefSeq" id="WP_206984704.1">
    <property type="nucleotide sequence ID" value="NZ_JAFLQZ010000007.1"/>
</dbReference>
<feature type="transmembrane region" description="Helical" evidence="1">
    <location>
        <begin position="237"/>
        <end position="263"/>
    </location>
</feature>
<keyword evidence="1" id="KW-1133">Transmembrane helix</keyword>
<organism evidence="2 3">
    <name type="scientific">Hymenobacter telluris</name>
    <dbReference type="NCBI Taxonomy" id="2816474"/>
    <lineage>
        <taxon>Bacteria</taxon>
        <taxon>Pseudomonadati</taxon>
        <taxon>Bacteroidota</taxon>
        <taxon>Cytophagia</taxon>
        <taxon>Cytophagales</taxon>
        <taxon>Hymenobacteraceae</taxon>
        <taxon>Hymenobacter</taxon>
    </lineage>
</organism>
<evidence type="ECO:0000313" key="3">
    <source>
        <dbReference type="Proteomes" id="UP000664144"/>
    </source>
</evidence>
<evidence type="ECO:0008006" key="4">
    <source>
        <dbReference type="Google" id="ProtNLM"/>
    </source>
</evidence>
<comment type="caution">
    <text evidence="2">The sequence shown here is derived from an EMBL/GenBank/DDBJ whole genome shotgun (WGS) entry which is preliminary data.</text>
</comment>
<dbReference type="EMBL" id="JAFLQZ010000007">
    <property type="protein sequence ID" value="MBO0358775.1"/>
    <property type="molecule type" value="Genomic_DNA"/>
</dbReference>
<gene>
    <name evidence="2" type="ORF">J0X19_12525</name>
</gene>
<feature type="transmembrane region" description="Helical" evidence="1">
    <location>
        <begin position="87"/>
        <end position="108"/>
    </location>
</feature>
<dbReference type="Proteomes" id="UP000664144">
    <property type="component" value="Unassembled WGS sequence"/>
</dbReference>
<feature type="transmembrane region" description="Helical" evidence="1">
    <location>
        <begin position="138"/>
        <end position="171"/>
    </location>
</feature>
<name>A0A939EY93_9BACT</name>
<sequence length="305" mass="33309">MQLKFTKESDFRQERDFGAKISASFEFIGAHWQPLSRCLIYFVLPAALLMGIFMGLAQTNALRDISGSSTSAGSFSGLGNQFGAFQWLGLLASLISYALLAATVYGYVNVRMTLPPEQEVTPALVGGWVKRDAPRMAVSGLVVVVFIFLGFVLLAIPGIYLSIALSMIWAIQSFERKGMGNAINRNISLIRGKWWSTFGLSLIVSILVALLGMVFQIPQLVPYVGKILNWDWADSSLLNIAGSIVASAGGVMLYTLLLVALMFQYFNLVERKEGIGLRTLVDSLGNGPAPVAHNHAYRPDDEGEY</sequence>
<reference evidence="2" key="1">
    <citation type="submission" date="2021-03" db="EMBL/GenBank/DDBJ databases">
        <authorList>
            <person name="Kim M.K."/>
        </authorList>
    </citation>
    <scope>NUCLEOTIDE SEQUENCE</scope>
    <source>
        <strain evidence="2">BT186</strain>
    </source>
</reference>
<evidence type="ECO:0000313" key="2">
    <source>
        <dbReference type="EMBL" id="MBO0358775.1"/>
    </source>
</evidence>